<dbReference type="InterPro" id="IPR023627">
    <property type="entry name" value="Rcmb_RecR"/>
</dbReference>
<keyword evidence="1 7" id="KW-0479">Metal-binding</keyword>
<comment type="function">
    <text evidence="7">May play a role in DNA repair. It seems to be involved in an RecBC-independent recombinational process of DNA repair. It may act with RecF and RecO.</text>
</comment>
<dbReference type="Gene3D" id="3.40.1360.10">
    <property type="match status" value="1"/>
</dbReference>
<feature type="domain" description="Toprim" evidence="8">
    <location>
        <begin position="86"/>
        <end position="181"/>
    </location>
</feature>
<reference evidence="9 10" key="1">
    <citation type="submission" date="2019-02" db="EMBL/GenBank/DDBJ databases">
        <title>Deep-cultivation of Planctomycetes and their phenomic and genomic characterization uncovers novel biology.</title>
        <authorList>
            <person name="Wiegand S."/>
            <person name="Jogler M."/>
            <person name="Boedeker C."/>
            <person name="Pinto D."/>
            <person name="Vollmers J."/>
            <person name="Rivas-Marin E."/>
            <person name="Kohn T."/>
            <person name="Peeters S.H."/>
            <person name="Heuer A."/>
            <person name="Rast P."/>
            <person name="Oberbeckmann S."/>
            <person name="Bunk B."/>
            <person name="Jeske O."/>
            <person name="Meyerdierks A."/>
            <person name="Storesund J.E."/>
            <person name="Kallscheuer N."/>
            <person name="Luecker S."/>
            <person name="Lage O.M."/>
            <person name="Pohl T."/>
            <person name="Merkel B.J."/>
            <person name="Hornburger P."/>
            <person name="Mueller R.-W."/>
            <person name="Bruemmer F."/>
            <person name="Labrenz M."/>
            <person name="Spormann A.M."/>
            <person name="Op den Camp H."/>
            <person name="Overmann J."/>
            <person name="Amann R."/>
            <person name="Jetten M.S.M."/>
            <person name="Mascher T."/>
            <person name="Medema M.H."/>
            <person name="Devos D.P."/>
            <person name="Kaster A.-K."/>
            <person name="Ovreas L."/>
            <person name="Rohde M."/>
            <person name="Galperin M.Y."/>
            <person name="Jogler C."/>
        </authorList>
    </citation>
    <scope>NUCLEOTIDE SEQUENCE [LARGE SCALE GENOMIC DNA]</scope>
    <source>
        <strain evidence="9 10">KS4</strain>
    </source>
</reference>
<dbReference type="NCBIfam" id="TIGR00615">
    <property type="entry name" value="recR"/>
    <property type="match status" value="1"/>
</dbReference>
<evidence type="ECO:0000256" key="3">
    <source>
        <dbReference type="ARBA" id="ARBA00022771"/>
    </source>
</evidence>
<sequence length="204" mass="22035">MWGMGKTENKRAFEVLMDELRKLPGIGTRSAERIAFYLLREPAESSFGLADAIRKFKTDLKVCGVCGNVSEVDPCPICRDGSREKGVVLVVEQPSDIAMLEQTGSYKGMYHVLMGRLAPLDGIEAGDLNIEPLLERVRSGGVEEVILGMNPTLEGDGTAMYLAESLETMGVKVTRLARGMPAGSVLAGLSKTVLSDAIQSRSRV</sequence>
<evidence type="ECO:0000256" key="2">
    <source>
        <dbReference type="ARBA" id="ARBA00022763"/>
    </source>
</evidence>
<keyword evidence="3 7" id="KW-0863">Zinc-finger</keyword>
<comment type="similarity">
    <text evidence="7">Belongs to the RecR family.</text>
</comment>
<dbReference type="Proteomes" id="UP000317369">
    <property type="component" value="Chromosome"/>
</dbReference>
<dbReference type="HAMAP" id="MF_00017">
    <property type="entry name" value="RecR"/>
    <property type="match status" value="1"/>
</dbReference>
<dbReference type="Pfam" id="PF02132">
    <property type="entry name" value="RecR_ZnF"/>
    <property type="match status" value="1"/>
</dbReference>
<evidence type="ECO:0000259" key="8">
    <source>
        <dbReference type="PROSITE" id="PS50880"/>
    </source>
</evidence>
<dbReference type="InterPro" id="IPR006171">
    <property type="entry name" value="TOPRIM_dom"/>
</dbReference>
<evidence type="ECO:0000313" key="10">
    <source>
        <dbReference type="Proteomes" id="UP000317369"/>
    </source>
</evidence>
<proteinExistence type="inferred from homology"/>
<dbReference type="InterPro" id="IPR015967">
    <property type="entry name" value="Rcmb_RecR_Znf"/>
</dbReference>
<organism evidence="9 10">
    <name type="scientific">Poriferisphaera corsica</name>
    <dbReference type="NCBI Taxonomy" id="2528020"/>
    <lineage>
        <taxon>Bacteria</taxon>
        <taxon>Pseudomonadati</taxon>
        <taxon>Planctomycetota</taxon>
        <taxon>Phycisphaerae</taxon>
        <taxon>Phycisphaerales</taxon>
        <taxon>Phycisphaeraceae</taxon>
        <taxon>Poriferisphaera</taxon>
    </lineage>
</organism>
<feature type="zinc finger region" description="C4-type" evidence="7">
    <location>
        <begin position="63"/>
        <end position="78"/>
    </location>
</feature>
<dbReference type="GO" id="GO:0008270">
    <property type="term" value="F:zinc ion binding"/>
    <property type="evidence" value="ECO:0007669"/>
    <property type="project" value="UniProtKB-KW"/>
</dbReference>
<name>A0A517YUG1_9BACT</name>
<dbReference type="PANTHER" id="PTHR30446:SF0">
    <property type="entry name" value="RECOMBINATION PROTEIN RECR"/>
    <property type="match status" value="1"/>
</dbReference>
<dbReference type="CDD" id="cd01025">
    <property type="entry name" value="TOPRIM_recR"/>
    <property type="match status" value="1"/>
</dbReference>
<evidence type="ECO:0000313" key="9">
    <source>
        <dbReference type="EMBL" id="QDU33861.1"/>
    </source>
</evidence>
<evidence type="ECO:0000256" key="7">
    <source>
        <dbReference type="HAMAP-Rule" id="MF_00017"/>
    </source>
</evidence>
<evidence type="ECO:0000256" key="1">
    <source>
        <dbReference type="ARBA" id="ARBA00022723"/>
    </source>
</evidence>
<accession>A0A517YUG1</accession>
<dbReference type="PROSITE" id="PS50880">
    <property type="entry name" value="TOPRIM"/>
    <property type="match status" value="1"/>
</dbReference>
<dbReference type="GO" id="GO:0006281">
    <property type="term" value="P:DNA repair"/>
    <property type="evidence" value="ECO:0007669"/>
    <property type="project" value="UniProtKB-UniRule"/>
</dbReference>
<dbReference type="PANTHER" id="PTHR30446">
    <property type="entry name" value="RECOMBINATION PROTEIN RECR"/>
    <property type="match status" value="1"/>
</dbReference>
<keyword evidence="10" id="KW-1185">Reference proteome</keyword>
<dbReference type="InterPro" id="IPR000093">
    <property type="entry name" value="DNA_Rcmb_RecR"/>
</dbReference>
<dbReference type="InterPro" id="IPR034137">
    <property type="entry name" value="TOPRIM_RecR"/>
</dbReference>
<evidence type="ECO:0000256" key="6">
    <source>
        <dbReference type="ARBA" id="ARBA00023204"/>
    </source>
</evidence>
<keyword evidence="5 7" id="KW-0233">DNA recombination</keyword>
<dbReference type="Gene3D" id="3.30.60.80">
    <property type="match status" value="1"/>
</dbReference>
<keyword evidence="4 7" id="KW-0862">Zinc</keyword>
<keyword evidence="2 7" id="KW-0227">DNA damage</keyword>
<dbReference type="GO" id="GO:0003677">
    <property type="term" value="F:DNA binding"/>
    <property type="evidence" value="ECO:0007669"/>
    <property type="project" value="UniProtKB-UniRule"/>
</dbReference>
<dbReference type="SUPFAM" id="SSF111304">
    <property type="entry name" value="Recombination protein RecR"/>
    <property type="match status" value="1"/>
</dbReference>
<dbReference type="Pfam" id="PF13662">
    <property type="entry name" value="Toprim_4"/>
    <property type="match status" value="1"/>
</dbReference>
<evidence type="ECO:0000256" key="4">
    <source>
        <dbReference type="ARBA" id="ARBA00022833"/>
    </source>
</evidence>
<gene>
    <name evidence="7 9" type="primary">recR</name>
    <name evidence="9" type="ORF">KS4_19200</name>
</gene>
<dbReference type="GO" id="GO:0006310">
    <property type="term" value="P:DNA recombination"/>
    <property type="evidence" value="ECO:0007669"/>
    <property type="project" value="UniProtKB-UniRule"/>
</dbReference>
<dbReference type="AlphaFoldDB" id="A0A517YUG1"/>
<dbReference type="SMART" id="SM00493">
    <property type="entry name" value="TOPRIM"/>
    <property type="match status" value="1"/>
</dbReference>
<keyword evidence="6 7" id="KW-0234">DNA repair</keyword>
<evidence type="ECO:0000256" key="5">
    <source>
        <dbReference type="ARBA" id="ARBA00023172"/>
    </source>
</evidence>
<dbReference type="KEGG" id="pcor:KS4_19200"/>
<dbReference type="Pfam" id="PF21176">
    <property type="entry name" value="RecR_HhH"/>
    <property type="match status" value="1"/>
</dbReference>
<dbReference type="EMBL" id="CP036425">
    <property type="protein sequence ID" value="QDU33861.1"/>
    <property type="molecule type" value="Genomic_DNA"/>
</dbReference>
<protein>
    <recommendedName>
        <fullName evidence="7">Recombination protein RecR</fullName>
    </recommendedName>
</protein>
<dbReference type="Gene3D" id="1.10.8.420">
    <property type="entry name" value="RecR Domain 1"/>
    <property type="match status" value="1"/>
</dbReference>